<protein>
    <recommendedName>
        <fullName evidence="9">Glycosyltransferase RgtA/B/C/D-like domain-containing protein</fullName>
    </recommendedName>
</protein>
<feature type="transmembrane region" description="Helical" evidence="8">
    <location>
        <begin position="37"/>
        <end position="53"/>
    </location>
</feature>
<dbReference type="GO" id="GO:0016763">
    <property type="term" value="F:pentosyltransferase activity"/>
    <property type="evidence" value="ECO:0007669"/>
    <property type="project" value="TreeGrafter"/>
</dbReference>
<dbReference type="Pfam" id="PF13231">
    <property type="entry name" value="PMT_2"/>
    <property type="match status" value="1"/>
</dbReference>
<dbReference type="GO" id="GO:0009103">
    <property type="term" value="P:lipopolysaccharide biosynthetic process"/>
    <property type="evidence" value="ECO:0007669"/>
    <property type="project" value="UniProtKB-ARBA"/>
</dbReference>
<sequence length="549" mass="62235">MDRGNGEMKPWISLRWDSSEKASPNTIPPQRFPCRRILFLILLLSLIIRWYNWEHTHIINPDGTLYIDQARMISHGYMAETTLADLRFLSPYPFAVAAAYPLLGDWETAARGISLLFGTLTLIPLFLLARKFLRPETALGLILIFALMPTFVVNSAEAVRDPMAWFFGACGLYLMIHQTQTKRWWAVCLAGASFVLAAWSRVEMGLFFGVSLLFLLFLEEKARFRKCLVFCLPLLAFLLLNIWISAAGQAVELNALRIDEIKTKPGGLFTGYQGVREGLSHLAQDQATGPLRFFLQIARSHVLLVAFGEIVSTLLKAVHYPFALLFIAAFTPLRREIGKNRCLFYLTFLAAAALGILYVHLLDQWISEARFFVFALLPASVIMGLGLDRCLSFLSRRFQLQGATALFIAAAVVMALTLPKNLKEREADKGVFKAIGALIASREDPGRLTPVAASDPIQRWITFYANPRYNGPTPINGNQLRIEALVGSSYERLMQNLRAQRIPYLLWEEKRWPDCGYTLEKSMNRRDLKMLGHWEHRDTGRMILFEVQP</sequence>
<feature type="transmembrane region" description="Helical" evidence="8">
    <location>
        <begin position="302"/>
        <end position="330"/>
    </location>
</feature>
<evidence type="ECO:0000256" key="8">
    <source>
        <dbReference type="SAM" id="Phobius"/>
    </source>
</evidence>
<dbReference type="EMBL" id="UPXX01000032">
    <property type="protein sequence ID" value="VBB47674.1"/>
    <property type="molecule type" value="Genomic_DNA"/>
</dbReference>
<evidence type="ECO:0000256" key="3">
    <source>
        <dbReference type="ARBA" id="ARBA00022676"/>
    </source>
</evidence>
<keyword evidence="2" id="KW-1003">Cell membrane</keyword>
<evidence type="ECO:0000256" key="7">
    <source>
        <dbReference type="ARBA" id="ARBA00023136"/>
    </source>
</evidence>
<proteinExistence type="predicted"/>
<keyword evidence="3" id="KW-0328">Glycosyltransferase</keyword>
<keyword evidence="4" id="KW-0808">Transferase</keyword>
<feature type="transmembrane region" description="Helical" evidence="8">
    <location>
        <begin position="342"/>
        <end position="359"/>
    </location>
</feature>
<gene>
    <name evidence="10" type="ORF">TRIP_B50469</name>
</gene>
<dbReference type="InterPro" id="IPR038731">
    <property type="entry name" value="RgtA/B/C-like"/>
</dbReference>
<comment type="subcellular location">
    <subcellularLocation>
        <location evidence="1">Cell membrane</location>
        <topology evidence="1">Multi-pass membrane protein</topology>
    </subcellularLocation>
</comment>
<keyword evidence="7 8" id="KW-0472">Membrane</keyword>
<name>A0A653AHV1_UNCDX</name>
<feature type="domain" description="Glycosyltransferase RgtA/B/C/D-like" evidence="9">
    <location>
        <begin position="93"/>
        <end position="240"/>
    </location>
</feature>
<feature type="transmembrane region" description="Helical" evidence="8">
    <location>
        <begin position="227"/>
        <end position="246"/>
    </location>
</feature>
<keyword evidence="6 8" id="KW-1133">Transmembrane helix</keyword>
<dbReference type="PANTHER" id="PTHR33908">
    <property type="entry name" value="MANNOSYLTRANSFERASE YKCB-RELATED"/>
    <property type="match status" value="1"/>
</dbReference>
<evidence type="ECO:0000256" key="4">
    <source>
        <dbReference type="ARBA" id="ARBA00022679"/>
    </source>
</evidence>
<dbReference type="PANTHER" id="PTHR33908:SF11">
    <property type="entry name" value="MEMBRANE PROTEIN"/>
    <property type="match status" value="1"/>
</dbReference>
<evidence type="ECO:0000313" key="10">
    <source>
        <dbReference type="EMBL" id="VBB47674.1"/>
    </source>
</evidence>
<evidence type="ECO:0000256" key="5">
    <source>
        <dbReference type="ARBA" id="ARBA00022692"/>
    </source>
</evidence>
<dbReference type="InterPro" id="IPR050297">
    <property type="entry name" value="LipidA_mod_glycosyltrf_83"/>
</dbReference>
<dbReference type="AlphaFoldDB" id="A0A653AHV1"/>
<feature type="transmembrane region" description="Helical" evidence="8">
    <location>
        <begin position="371"/>
        <end position="388"/>
    </location>
</feature>
<feature type="transmembrane region" description="Helical" evidence="8">
    <location>
        <begin position="138"/>
        <end position="156"/>
    </location>
</feature>
<evidence type="ECO:0000256" key="1">
    <source>
        <dbReference type="ARBA" id="ARBA00004651"/>
    </source>
</evidence>
<feature type="transmembrane region" description="Helical" evidence="8">
    <location>
        <begin position="400"/>
        <end position="418"/>
    </location>
</feature>
<reference evidence="10" key="1">
    <citation type="submission" date="2018-07" db="EMBL/GenBank/DDBJ databases">
        <authorList>
            <consortium name="Genoscope - CEA"/>
            <person name="William W."/>
        </authorList>
    </citation>
    <scope>NUCLEOTIDE SEQUENCE</scope>
    <source>
        <strain evidence="10">IK1</strain>
    </source>
</reference>
<feature type="transmembrane region" description="Helical" evidence="8">
    <location>
        <begin position="109"/>
        <end position="129"/>
    </location>
</feature>
<evidence type="ECO:0000259" key="9">
    <source>
        <dbReference type="Pfam" id="PF13231"/>
    </source>
</evidence>
<evidence type="ECO:0000256" key="6">
    <source>
        <dbReference type="ARBA" id="ARBA00022989"/>
    </source>
</evidence>
<evidence type="ECO:0000256" key="2">
    <source>
        <dbReference type="ARBA" id="ARBA00022475"/>
    </source>
</evidence>
<organism evidence="10">
    <name type="scientific">Uncultured Desulfatiglans sp</name>
    <dbReference type="NCBI Taxonomy" id="1748965"/>
    <lineage>
        <taxon>Bacteria</taxon>
        <taxon>Pseudomonadati</taxon>
        <taxon>Thermodesulfobacteriota</taxon>
        <taxon>Desulfobacteria</taxon>
        <taxon>Desulfatiglandales</taxon>
        <taxon>Desulfatiglandaceae</taxon>
        <taxon>Desulfatiglans</taxon>
        <taxon>environmental samples</taxon>
    </lineage>
</organism>
<accession>A0A653AHV1</accession>
<keyword evidence="5 8" id="KW-0812">Transmembrane</keyword>
<dbReference type="GO" id="GO:0005886">
    <property type="term" value="C:plasma membrane"/>
    <property type="evidence" value="ECO:0007669"/>
    <property type="project" value="UniProtKB-SubCell"/>
</dbReference>
<feature type="transmembrane region" description="Helical" evidence="8">
    <location>
        <begin position="184"/>
        <end position="215"/>
    </location>
</feature>